<name>A0A9X5GSZ1_9FIRM</name>
<dbReference type="AlphaFoldDB" id="A0A9X5GSZ1"/>
<accession>A0A9X5GSZ1</accession>
<evidence type="ECO:0000313" key="1">
    <source>
        <dbReference type="EMBL" id="NBJ94508.1"/>
    </source>
</evidence>
<proteinExistence type="predicted"/>
<reference evidence="1" key="1">
    <citation type="submission" date="2018-09" db="EMBL/GenBank/DDBJ databases">
        <title>Murine metabolic-syndrome-specific gut microbial biobank.</title>
        <authorList>
            <person name="Liu C."/>
        </authorList>
    </citation>
    <scope>NUCLEOTIDE SEQUENCE</scope>
    <source>
        <strain evidence="1">D42-62</strain>
    </source>
</reference>
<evidence type="ECO:0000313" key="2">
    <source>
        <dbReference type="Proteomes" id="UP001154420"/>
    </source>
</evidence>
<keyword evidence="2" id="KW-1185">Reference proteome</keyword>
<dbReference type="Proteomes" id="UP001154420">
    <property type="component" value="Unassembled WGS sequence"/>
</dbReference>
<gene>
    <name evidence="1" type="ORF">D5281_18470</name>
</gene>
<sequence>MSSEIKDRFSNEIKVIKGYVEYIENNFYNRSCEVIRMQGYEKFRILEEYVFFSEDYDEKRNNREILRQINGIIEVRIVELGEILEKKEKLQLPEISKIIVDNDLQDSLCSYIESLVYDCIKNPDNLPYSKLIDELSPDKLKEEVDMVDETTGEKCYDMLSVEDYKNILNYMKCKLYNDEIEDFESELYEYKELQTLYKIFDDYAPINIYRQSFILLLTAFDAVFFDLAREIFTKNFFSIIPLINYEKKFALSDIAKFAKFEEFSSQVIETIIAGKYVADLMEILYKYKKDVFFISHVDRFSEALEIIQRRNLHVHKKGIVDEKYFTKGNGSEFGVQKGEYAVIDDEYFNRAIELLEQIILNFPED</sequence>
<dbReference type="RefSeq" id="WP_160561535.1">
    <property type="nucleotide sequence ID" value="NZ_QZDT01000041.1"/>
</dbReference>
<protein>
    <submittedName>
        <fullName evidence="1">Uncharacterized protein</fullName>
    </submittedName>
</protein>
<dbReference type="OrthoDB" id="7061055at2"/>
<comment type="caution">
    <text evidence="1">The sequence shown here is derived from an EMBL/GenBank/DDBJ whole genome shotgun (WGS) entry which is preliminary data.</text>
</comment>
<dbReference type="EMBL" id="QZDT01000041">
    <property type="protein sequence ID" value="NBJ94508.1"/>
    <property type="molecule type" value="Genomic_DNA"/>
</dbReference>
<organism evidence="1 2">
    <name type="scientific">Parablautia muri</name>
    <dbReference type="NCBI Taxonomy" id="2320879"/>
    <lineage>
        <taxon>Bacteria</taxon>
        <taxon>Bacillati</taxon>
        <taxon>Bacillota</taxon>
        <taxon>Clostridia</taxon>
        <taxon>Lachnospirales</taxon>
        <taxon>Lachnospiraceae</taxon>
        <taxon>Parablautia</taxon>
    </lineage>
</organism>